<dbReference type="EMBL" id="JACAZI010000012">
    <property type="protein sequence ID" value="KAF7347655.1"/>
    <property type="molecule type" value="Genomic_DNA"/>
</dbReference>
<organism evidence="1 2">
    <name type="scientific">Mycena venus</name>
    <dbReference type="NCBI Taxonomy" id="2733690"/>
    <lineage>
        <taxon>Eukaryota</taxon>
        <taxon>Fungi</taxon>
        <taxon>Dikarya</taxon>
        <taxon>Basidiomycota</taxon>
        <taxon>Agaricomycotina</taxon>
        <taxon>Agaricomycetes</taxon>
        <taxon>Agaricomycetidae</taxon>
        <taxon>Agaricales</taxon>
        <taxon>Marasmiineae</taxon>
        <taxon>Mycenaceae</taxon>
        <taxon>Mycena</taxon>
    </lineage>
</organism>
<keyword evidence="2" id="KW-1185">Reference proteome</keyword>
<evidence type="ECO:0000313" key="2">
    <source>
        <dbReference type="Proteomes" id="UP000620124"/>
    </source>
</evidence>
<dbReference type="AlphaFoldDB" id="A0A8H6XT68"/>
<protein>
    <submittedName>
        <fullName evidence="1">SWR1 complex subunit swc3</fullName>
    </submittedName>
</protein>
<evidence type="ECO:0000313" key="1">
    <source>
        <dbReference type="EMBL" id="KAF7347655.1"/>
    </source>
</evidence>
<proteinExistence type="predicted"/>
<gene>
    <name evidence="1" type="ORF">MVEN_01522500</name>
</gene>
<dbReference type="Proteomes" id="UP000620124">
    <property type="component" value="Unassembled WGS sequence"/>
</dbReference>
<dbReference type="OrthoDB" id="5338195at2759"/>
<name>A0A8H6XT68_9AGAR</name>
<sequence>MPVDLPTGKRPGWELDAAEDEEERASVLDSCVVLQSLRQSRDQWMYFAFPRFSGRVRGKPDAVPPPHTIQFRGRCQIEIGPHIFEETSFYEVQYLAPAPAPSFIQSPWQSSPYGYTPYGQQNAQAAIQTPVAQHPASPLLSSLSSMTSISPALINQVNAAAASNPTLANLLQLAAAGKGTPEQLKTLGLLIQSLATTESSESLSSAANLAQSSTQPYTPPAPATTSVKEFDLVFQYHETSHERWILPRGAVICEKVADPRTPSLTYDIVLTMALQLPKAVQPSTEAVEADPQVVTIRLKRPQPAIWEMIWKWVGGEEKLNENRKTLDKLKKQTERVYLAHRIPENSLLTQLRNATASTYVMKSIKPGPVVAPRPKRQRKPPSAHVAASTSGFRICTSSPRSCCGHYYFFDCDDGPAGCLEFWPTRTEASKGFKT</sequence>
<reference evidence="1" key="1">
    <citation type="submission" date="2020-05" db="EMBL/GenBank/DDBJ databases">
        <title>Mycena genomes resolve the evolution of fungal bioluminescence.</title>
        <authorList>
            <person name="Tsai I.J."/>
        </authorList>
    </citation>
    <scope>NUCLEOTIDE SEQUENCE</scope>
    <source>
        <strain evidence="1">CCC161011</strain>
    </source>
</reference>
<accession>A0A8H6XT68</accession>
<comment type="caution">
    <text evidence="1">The sequence shown here is derived from an EMBL/GenBank/DDBJ whole genome shotgun (WGS) entry which is preliminary data.</text>
</comment>